<evidence type="ECO:0000256" key="1">
    <source>
        <dbReference type="SAM" id="MobiDB-lite"/>
    </source>
</evidence>
<comment type="caution">
    <text evidence="2">The sequence shown here is derived from an EMBL/GenBank/DDBJ whole genome shotgun (WGS) entry which is preliminary data.</text>
</comment>
<proteinExistence type="predicted"/>
<dbReference type="EMBL" id="PKSG01000155">
    <property type="protein sequence ID" value="POR38273.1"/>
    <property type="molecule type" value="Genomic_DNA"/>
</dbReference>
<organism evidence="2 3">
    <name type="scientific">Tolypocladium paradoxum</name>
    <dbReference type="NCBI Taxonomy" id="94208"/>
    <lineage>
        <taxon>Eukaryota</taxon>
        <taxon>Fungi</taxon>
        <taxon>Dikarya</taxon>
        <taxon>Ascomycota</taxon>
        <taxon>Pezizomycotina</taxon>
        <taxon>Sordariomycetes</taxon>
        <taxon>Hypocreomycetidae</taxon>
        <taxon>Hypocreales</taxon>
        <taxon>Ophiocordycipitaceae</taxon>
        <taxon>Tolypocladium</taxon>
    </lineage>
</organism>
<feature type="compositionally biased region" description="Polar residues" evidence="1">
    <location>
        <begin position="1"/>
        <end position="23"/>
    </location>
</feature>
<evidence type="ECO:0000313" key="2">
    <source>
        <dbReference type="EMBL" id="POR38273.1"/>
    </source>
</evidence>
<dbReference type="Proteomes" id="UP000237481">
    <property type="component" value="Unassembled WGS sequence"/>
</dbReference>
<protein>
    <submittedName>
        <fullName evidence="2">Uncharacterized protein</fullName>
    </submittedName>
</protein>
<reference evidence="2 3" key="1">
    <citation type="submission" date="2018-01" db="EMBL/GenBank/DDBJ databases">
        <title>Harnessing the power of phylogenomics to disentangle the directionality and signatures of interkingdom host jumping in the parasitic fungal genus Tolypocladium.</title>
        <authorList>
            <person name="Quandt C.A."/>
            <person name="Patterson W."/>
            <person name="Spatafora J.W."/>
        </authorList>
    </citation>
    <scope>NUCLEOTIDE SEQUENCE [LARGE SCALE GENOMIC DNA]</scope>
    <source>
        <strain evidence="2 3">NRBC 100945</strain>
    </source>
</reference>
<sequence length="87" mass="9872">MSIRHSSLPRTSTAESRISNMAPRTSVVGARPRDAVQSADEGAVWVPEYQPCLMLEVNSHNMNDFTQETWIRTGRDIALRSSRQTRR</sequence>
<evidence type="ECO:0000313" key="3">
    <source>
        <dbReference type="Proteomes" id="UP000237481"/>
    </source>
</evidence>
<keyword evidence="3" id="KW-1185">Reference proteome</keyword>
<gene>
    <name evidence="2" type="ORF">TPAR_01533</name>
</gene>
<dbReference type="AlphaFoldDB" id="A0A2S4L751"/>
<accession>A0A2S4L751</accession>
<name>A0A2S4L751_9HYPO</name>
<feature type="region of interest" description="Disordered" evidence="1">
    <location>
        <begin position="1"/>
        <end position="33"/>
    </location>
</feature>